<sequence>MEADFAIRLAEKFETPFYAYDLGEVQKRTQELRAALPLGARLLHSFKANPLPAVAQQIRLGGASAEITSDGELEAARLAGHDLREALYGGPGKTNHEITSALAAGVRWFSCESWLDLQRLSGAAERAGVDVQILLRVNPAEAPQARLAMTGVESQFGFDESLLLTVDARARLNLPGIKIRGVHVYFGTQVASVEAIAQNTRRALETALRLETALGFVCSVVNAGGGFPWPYANHGPTLDFSGMQAALTAVWQESPLHETAELWFEAGRYLCASSGSLVSRVLDVKPSRTRTFVVLDTGIHHLGGMAGLGRIPRSAVTFQNLSPQGGAEITADIVGPLCTPLDSLARGVKMPSVAPGDLLAVPNVGAYGLTASLIGFLSHPAPIEIAYLHGEVVQVWRWRTGHQQLPQVPSSL</sequence>
<comment type="similarity">
    <text evidence="3">Belongs to the Orn/Lys/Arg decarboxylase class-II family.</text>
</comment>
<dbReference type="InterPro" id="IPR022644">
    <property type="entry name" value="De-COase2_N"/>
</dbReference>
<organism evidence="6 7">
    <name type="scientific">Prosthecobacter algae</name>
    <dbReference type="NCBI Taxonomy" id="1144682"/>
    <lineage>
        <taxon>Bacteria</taxon>
        <taxon>Pseudomonadati</taxon>
        <taxon>Verrucomicrobiota</taxon>
        <taxon>Verrucomicrobiia</taxon>
        <taxon>Verrucomicrobiales</taxon>
        <taxon>Verrucomicrobiaceae</taxon>
        <taxon>Prosthecobacter</taxon>
    </lineage>
</organism>
<dbReference type="InterPro" id="IPR029066">
    <property type="entry name" value="PLP-binding_barrel"/>
</dbReference>
<comment type="cofactor">
    <cofactor evidence="1">
        <name>pyridoxal 5'-phosphate</name>
        <dbReference type="ChEBI" id="CHEBI:597326"/>
    </cofactor>
</comment>
<evidence type="ECO:0000256" key="3">
    <source>
        <dbReference type="RuleBase" id="RU003737"/>
    </source>
</evidence>
<dbReference type="RefSeq" id="WP_345734725.1">
    <property type="nucleotide sequence ID" value="NZ_BAABIA010000001.1"/>
</dbReference>
<keyword evidence="7" id="KW-1185">Reference proteome</keyword>
<dbReference type="Pfam" id="PF00278">
    <property type="entry name" value="Orn_DAP_Arg_deC"/>
    <property type="match status" value="1"/>
</dbReference>
<comment type="caution">
    <text evidence="6">The sequence shown here is derived from an EMBL/GenBank/DDBJ whole genome shotgun (WGS) entry which is preliminary data.</text>
</comment>
<evidence type="ECO:0000259" key="4">
    <source>
        <dbReference type="Pfam" id="PF00278"/>
    </source>
</evidence>
<evidence type="ECO:0000259" key="5">
    <source>
        <dbReference type="Pfam" id="PF02784"/>
    </source>
</evidence>
<name>A0ABP9NU83_9BACT</name>
<evidence type="ECO:0000256" key="2">
    <source>
        <dbReference type="ARBA" id="ARBA00022898"/>
    </source>
</evidence>
<protein>
    <submittedName>
        <fullName evidence="6">Type III PLP-dependent enzyme</fullName>
    </submittedName>
</protein>
<proteinExistence type="inferred from homology"/>
<evidence type="ECO:0000313" key="6">
    <source>
        <dbReference type="EMBL" id="GAA5133799.1"/>
    </source>
</evidence>
<dbReference type="Gene3D" id="3.20.20.10">
    <property type="entry name" value="Alanine racemase"/>
    <property type="match status" value="1"/>
</dbReference>
<accession>A0ABP9NU83</accession>
<dbReference type="Pfam" id="PF02784">
    <property type="entry name" value="Orn_Arg_deC_N"/>
    <property type="match status" value="1"/>
</dbReference>
<feature type="domain" description="Orn/DAP/Arg decarboxylase 2 C-terminal" evidence="4">
    <location>
        <begin position="20"/>
        <end position="365"/>
    </location>
</feature>
<dbReference type="InterPro" id="IPR002433">
    <property type="entry name" value="Orn_de-COase"/>
</dbReference>
<gene>
    <name evidence="6" type="ORF">GCM10023213_04260</name>
</gene>
<dbReference type="PRINTS" id="PR01179">
    <property type="entry name" value="ODADCRBXLASE"/>
</dbReference>
<reference evidence="7" key="1">
    <citation type="journal article" date="2019" name="Int. J. Syst. Evol. Microbiol.">
        <title>The Global Catalogue of Microorganisms (GCM) 10K type strain sequencing project: providing services to taxonomists for standard genome sequencing and annotation.</title>
        <authorList>
            <consortium name="The Broad Institute Genomics Platform"/>
            <consortium name="The Broad Institute Genome Sequencing Center for Infectious Disease"/>
            <person name="Wu L."/>
            <person name="Ma J."/>
        </authorList>
    </citation>
    <scope>NUCLEOTIDE SEQUENCE [LARGE SCALE GENOMIC DNA]</scope>
    <source>
        <strain evidence="7">JCM 18053</strain>
    </source>
</reference>
<keyword evidence="2" id="KW-0663">Pyridoxal phosphate</keyword>
<evidence type="ECO:0000256" key="1">
    <source>
        <dbReference type="ARBA" id="ARBA00001933"/>
    </source>
</evidence>
<dbReference type="PANTHER" id="PTHR43727">
    <property type="entry name" value="DIAMINOPIMELATE DECARBOXYLASE"/>
    <property type="match status" value="1"/>
</dbReference>
<dbReference type="Proteomes" id="UP001499852">
    <property type="component" value="Unassembled WGS sequence"/>
</dbReference>
<evidence type="ECO:0000313" key="7">
    <source>
        <dbReference type="Proteomes" id="UP001499852"/>
    </source>
</evidence>
<dbReference type="EMBL" id="BAABIA010000001">
    <property type="protein sequence ID" value="GAA5133799.1"/>
    <property type="molecule type" value="Genomic_DNA"/>
</dbReference>
<dbReference type="Gene3D" id="2.40.37.10">
    <property type="entry name" value="Lyase, Ornithine Decarboxylase, Chain A, domain 1"/>
    <property type="match status" value="1"/>
</dbReference>
<dbReference type="InterPro" id="IPR000183">
    <property type="entry name" value="Orn/DAP/Arg_de-COase"/>
</dbReference>
<dbReference type="InterPro" id="IPR022643">
    <property type="entry name" value="De-COase2_C"/>
</dbReference>
<dbReference type="InterPro" id="IPR009006">
    <property type="entry name" value="Ala_racemase/Decarboxylase_C"/>
</dbReference>
<dbReference type="SUPFAM" id="SSF50621">
    <property type="entry name" value="Alanine racemase C-terminal domain-like"/>
    <property type="match status" value="1"/>
</dbReference>
<dbReference type="SUPFAM" id="SSF51419">
    <property type="entry name" value="PLP-binding barrel"/>
    <property type="match status" value="1"/>
</dbReference>
<dbReference type="PRINTS" id="PR01182">
    <property type="entry name" value="ORNDCRBXLASE"/>
</dbReference>
<feature type="domain" description="Orn/DAP/Arg decarboxylase 2 N-terminal" evidence="5">
    <location>
        <begin position="22"/>
        <end position="272"/>
    </location>
</feature>
<dbReference type="PANTHER" id="PTHR43727:SF2">
    <property type="entry name" value="GROUP IV DECARBOXYLASE"/>
    <property type="match status" value="1"/>
</dbReference>